<reference evidence="1 2" key="1">
    <citation type="submission" date="2018-06" db="EMBL/GenBank/DDBJ databases">
        <title>Genomic Encyclopedia of Type Strains, Phase III (KMG-III): the genomes of soil and plant-associated and newly described type strains.</title>
        <authorList>
            <person name="Whitman W."/>
        </authorList>
    </citation>
    <scope>NUCLEOTIDE SEQUENCE [LARGE SCALE GENOMIC DNA]</scope>
    <source>
        <strain evidence="1 2">CGMCC 1.12398</strain>
    </source>
</reference>
<keyword evidence="2" id="KW-1185">Reference proteome</keyword>
<sequence>MYEFLKNLAEDNDWVFEYSRSDYQNLYDEMTNDKIHLFVDPITTSSSFSDSGFEEKSSYGKLMILVSSDVDEDYKQKYDNHIKPIIDGALQVLKDTLVCADANIQKFETIEVINLFDFNLDGVLVNYNVILND</sequence>
<dbReference type="RefSeq" id="WP_111567075.1">
    <property type="nucleotide sequence ID" value="NZ_QLMI01000005.1"/>
</dbReference>
<evidence type="ECO:0000313" key="2">
    <source>
        <dbReference type="Proteomes" id="UP000249620"/>
    </source>
</evidence>
<dbReference type="AlphaFoldDB" id="A0A327YPM8"/>
<name>A0A327YPM8_9FLAO</name>
<protein>
    <submittedName>
        <fullName evidence="1">Uncharacterized protein</fullName>
    </submittedName>
</protein>
<accession>A0A327YPM8</accession>
<comment type="caution">
    <text evidence="1">The sequence shown here is derived from an EMBL/GenBank/DDBJ whole genome shotgun (WGS) entry which is preliminary data.</text>
</comment>
<organism evidence="1 2">
    <name type="scientific">Flavobacterium aquaticum</name>
    <dbReference type="NCBI Taxonomy" id="1236486"/>
    <lineage>
        <taxon>Bacteria</taxon>
        <taxon>Pseudomonadati</taxon>
        <taxon>Bacteroidota</taxon>
        <taxon>Flavobacteriia</taxon>
        <taxon>Flavobacteriales</taxon>
        <taxon>Flavobacteriaceae</taxon>
        <taxon>Flavobacterium</taxon>
    </lineage>
</organism>
<dbReference type="OrthoDB" id="1361930at2"/>
<dbReference type="EMBL" id="QLMI01000005">
    <property type="protein sequence ID" value="RAK21615.1"/>
    <property type="molecule type" value="Genomic_DNA"/>
</dbReference>
<dbReference type="Proteomes" id="UP000249620">
    <property type="component" value="Unassembled WGS sequence"/>
</dbReference>
<evidence type="ECO:0000313" key="1">
    <source>
        <dbReference type="EMBL" id="RAK21615.1"/>
    </source>
</evidence>
<proteinExistence type="predicted"/>
<gene>
    <name evidence="1" type="ORF">B0I03_10547</name>
</gene>